<dbReference type="Proteomes" id="UP000322981">
    <property type="component" value="Unassembled WGS sequence"/>
</dbReference>
<keyword evidence="2" id="KW-1185">Reference proteome</keyword>
<accession>A0A5M8FU77</accession>
<gene>
    <name evidence="1" type="primary">tssK</name>
    <name evidence="1" type="ORF">F2Q65_02200</name>
</gene>
<name>A0A5M8FU77_9GAMM</name>
<dbReference type="EMBL" id="VWXX01000002">
    <property type="protein sequence ID" value="KAA6187357.1"/>
    <property type="molecule type" value="Genomic_DNA"/>
</dbReference>
<dbReference type="RefSeq" id="WP_150089962.1">
    <property type="nucleotide sequence ID" value="NZ_JBFUOH010000095.1"/>
</dbReference>
<dbReference type="OrthoDB" id="9775333at2"/>
<dbReference type="InterPro" id="IPR010263">
    <property type="entry name" value="T6SS_TssK"/>
</dbReference>
<evidence type="ECO:0000313" key="1">
    <source>
        <dbReference type="EMBL" id="KAA6187357.1"/>
    </source>
</evidence>
<reference evidence="1 2" key="1">
    <citation type="submission" date="2019-09" db="EMBL/GenBank/DDBJ databases">
        <title>Whole-genome sequence of the purple sulfur bacterium Thiohalocapsa marina DSM 19078.</title>
        <authorList>
            <person name="Kyndt J.A."/>
            <person name="Meyer T.E."/>
        </authorList>
    </citation>
    <scope>NUCLEOTIDE SEQUENCE [LARGE SCALE GENOMIC DNA]</scope>
    <source>
        <strain evidence="1 2">DSM 19078</strain>
    </source>
</reference>
<dbReference type="NCBIfam" id="TIGR03353">
    <property type="entry name" value="VI_chp_4"/>
    <property type="match status" value="1"/>
</dbReference>
<dbReference type="Pfam" id="PF05936">
    <property type="entry name" value="T6SS_VasE"/>
    <property type="match status" value="1"/>
</dbReference>
<protein>
    <submittedName>
        <fullName evidence="1">Type VI secretion system baseplate subunit TssK</fullName>
    </submittedName>
</protein>
<proteinExistence type="predicted"/>
<dbReference type="AlphaFoldDB" id="A0A5M8FU77"/>
<evidence type="ECO:0000313" key="2">
    <source>
        <dbReference type="Proteomes" id="UP000322981"/>
    </source>
</evidence>
<dbReference type="PANTHER" id="PTHR35566">
    <property type="entry name" value="BLR3599 PROTEIN"/>
    <property type="match status" value="1"/>
</dbReference>
<dbReference type="PANTHER" id="PTHR35566:SF1">
    <property type="entry name" value="TYPE VI SECRETION SYSTEM BASEPLATE COMPONENT TSSK1"/>
    <property type="match status" value="1"/>
</dbReference>
<sequence>MACTNRVLWSEGLFLRPHHFQQQDRYLEHLIAASRRLGMPHPWGLRRLRLDQDLLALGKLSLTEVIGLLPDDTPIDAPASDPLPAPIQVGEDSAGQILYLALPLQRPGARESGGPEDAQTMLRYRAGEETVRDNTTAAQTEELLEVGQLDLRLLLGRDNRDGYACCGIARILERRSDGQVLLDQNYIPPCVEITASTRLRAFLEELQGLCRRRADTLAARVRAGASGGVSEWANFLLLQLINRQEPLVAHLAGMDGHHPETLYRELLQFAGELSTFTTDDKRPPVFPVYDHEDLAATFGPVFEALRQFLSREGVERAIAIPIQERKFGFRVALVADKSLLDNARFVLAAKAGVDPEKVRGRFPAQAKIGPIDKIQELVKLALPGIGLYPMPMAPMELPYHAGFNYFELDRTSDFWRQLAPSGGFGLHVGGEFPDLELELWAIRE</sequence>
<comment type="caution">
    <text evidence="1">The sequence shown here is derived from an EMBL/GenBank/DDBJ whole genome shotgun (WGS) entry which is preliminary data.</text>
</comment>
<organism evidence="1 2">
    <name type="scientific">Thiohalocapsa marina</name>
    <dbReference type="NCBI Taxonomy" id="424902"/>
    <lineage>
        <taxon>Bacteria</taxon>
        <taxon>Pseudomonadati</taxon>
        <taxon>Pseudomonadota</taxon>
        <taxon>Gammaproteobacteria</taxon>
        <taxon>Chromatiales</taxon>
        <taxon>Chromatiaceae</taxon>
        <taxon>Thiohalocapsa</taxon>
    </lineage>
</organism>